<dbReference type="RefSeq" id="WP_130342705.1">
    <property type="nucleotide sequence ID" value="NZ_SGWQ01000001.1"/>
</dbReference>
<dbReference type="Proteomes" id="UP000294257">
    <property type="component" value="Unassembled WGS sequence"/>
</dbReference>
<evidence type="ECO:0000313" key="3">
    <source>
        <dbReference type="Proteomes" id="UP000294257"/>
    </source>
</evidence>
<name>A0A4V2EUM8_9PSEU</name>
<dbReference type="InterPro" id="IPR052019">
    <property type="entry name" value="F420H2_bilvrd_red/Heme_oxyg"/>
</dbReference>
<dbReference type="PANTHER" id="PTHR35176:SF11">
    <property type="entry name" value="PYRIDOXAMINE 5'-PHOSPHATE OXIDASE FAMILY PROTEIN"/>
    <property type="match status" value="1"/>
</dbReference>
<evidence type="ECO:0000313" key="2">
    <source>
        <dbReference type="EMBL" id="RZS45123.1"/>
    </source>
</evidence>
<dbReference type="EMBL" id="SGWQ01000001">
    <property type="protein sequence ID" value="RZS45123.1"/>
    <property type="molecule type" value="Genomic_DNA"/>
</dbReference>
<keyword evidence="3" id="KW-1185">Reference proteome</keyword>
<dbReference type="Gene3D" id="2.30.110.10">
    <property type="entry name" value="Electron Transport, Fmn-binding Protein, Chain A"/>
    <property type="match status" value="1"/>
</dbReference>
<dbReference type="OrthoDB" id="5738083at2"/>
<dbReference type="SUPFAM" id="SSF50475">
    <property type="entry name" value="FMN-binding split barrel"/>
    <property type="match status" value="1"/>
</dbReference>
<dbReference type="InterPro" id="IPR012349">
    <property type="entry name" value="Split_barrel_FMN-bd"/>
</dbReference>
<sequence>MSKRDDPNGDRFFALRTFRRDGTVVSTPIWLAHDGGRWFAYTPGRSWKVRRIQRNSRVEVARSDFDGDPSGEWHSGTARILTGPELSAARRAMRRKYRSRFRLFRLMTFLMSWRNGRAVGLEIDLEGLTAAEIRASARRSC</sequence>
<dbReference type="NCBIfam" id="TIGR03666">
    <property type="entry name" value="Rv2061_F420"/>
    <property type="match status" value="1"/>
</dbReference>
<dbReference type="AlphaFoldDB" id="A0A4V2EUM8"/>
<proteinExistence type="predicted"/>
<comment type="caution">
    <text evidence="2">The sequence shown here is derived from an EMBL/GenBank/DDBJ whole genome shotgun (WGS) entry which is preliminary data.</text>
</comment>
<protein>
    <submittedName>
        <fullName evidence="2">PPOX class probable F420-dependent enzyme</fullName>
    </submittedName>
</protein>
<dbReference type="GO" id="GO:0070967">
    <property type="term" value="F:coenzyme F420 binding"/>
    <property type="evidence" value="ECO:0007669"/>
    <property type="project" value="TreeGrafter"/>
</dbReference>
<evidence type="ECO:0000256" key="1">
    <source>
        <dbReference type="ARBA" id="ARBA00023002"/>
    </source>
</evidence>
<dbReference type="GO" id="GO:0016627">
    <property type="term" value="F:oxidoreductase activity, acting on the CH-CH group of donors"/>
    <property type="evidence" value="ECO:0007669"/>
    <property type="project" value="TreeGrafter"/>
</dbReference>
<accession>A0A4V2EUM8</accession>
<organism evidence="2 3">
    <name type="scientific">Herbihabitans rhizosphaerae</name>
    <dbReference type="NCBI Taxonomy" id="1872711"/>
    <lineage>
        <taxon>Bacteria</taxon>
        <taxon>Bacillati</taxon>
        <taxon>Actinomycetota</taxon>
        <taxon>Actinomycetes</taxon>
        <taxon>Pseudonocardiales</taxon>
        <taxon>Pseudonocardiaceae</taxon>
        <taxon>Herbihabitans</taxon>
    </lineage>
</organism>
<dbReference type="InterPro" id="IPR019965">
    <property type="entry name" value="PPOX_F420-dep_Rv2061_put"/>
</dbReference>
<reference evidence="2 3" key="1">
    <citation type="submission" date="2019-02" db="EMBL/GenBank/DDBJ databases">
        <title>Genomic Encyclopedia of Type Strains, Phase IV (KMG-IV): sequencing the most valuable type-strain genomes for metagenomic binning, comparative biology and taxonomic classification.</title>
        <authorList>
            <person name="Goeker M."/>
        </authorList>
    </citation>
    <scope>NUCLEOTIDE SEQUENCE [LARGE SCALE GENOMIC DNA]</scope>
    <source>
        <strain evidence="2 3">DSM 101727</strain>
    </source>
</reference>
<gene>
    <name evidence="2" type="ORF">EV193_1011010</name>
</gene>
<keyword evidence="1" id="KW-0560">Oxidoreductase</keyword>
<dbReference type="GO" id="GO:0005829">
    <property type="term" value="C:cytosol"/>
    <property type="evidence" value="ECO:0007669"/>
    <property type="project" value="TreeGrafter"/>
</dbReference>
<dbReference type="PANTHER" id="PTHR35176">
    <property type="entry name" value="HEME OXYGENASE HI_0854-RELATED"/>
    <property type="match status" value="1"/>
</dbReference>